<keyword evidence="3" id="KW-0175">Coiled coil</keyword>
<evidence type="ECO:0000313" key="7">
    <source>
        <dbReference type="EMBL" id="CAD5113489.1"/>
    </source>
</evidence>
<dbReference type="PANTHER" id="PTHR46116">
    <property type="entry name" value="(E3-INDEPENDENT) E2 UBIQUITIN-CONJUGATING ENZYME"/>
    <property type="match status" value="1"/>
</dbReference>
<feature type="region of interest" description="Disordered" evidence="4">
    <location>
        <begin position="1182"/>
        <end position="1206"/>
    </location>
</feature>
<dbReference type="OrthoDB" id="1926878at2759"/>
<dbReference type="FunFam" id="3.10.110.10:FF:000159">
    <property type="entry name" value="Putative ubiquitin-conjugating enzyme E2 24"/>
    <property type="match status" value="1"/>
</dbReference>
<sequence length="1286" mass="145359">MAAAPSNAVQNLIHDFEDFHKNHDGVPIFLLEAGPIEENKEETNNKLTLMIDNEYEVELQCPPDYPSHTDAFYLNTKSTSLSMWANSVNEFLLDSPQPLRIQNILKKAAELYHNDRVSTEDEMDVDDECGMDDDSAFTTDWELKIARLKKRWSHKEKMIREEKESGKMMHTMGRATAADNIQQIFTSSAASGILTNDLIDIMATCEETGISAEPIDDNIYNWRVKLSSFVDVLGQELEEGMKRWGYNYIELELDFALDLYPFYPPLLRVVRPRLASSLNQRVTNLDMLKLTYWEPTRSMRDVLTDVHKVLQKVARIDVVSPRNDPVKYRYGAYHDIEHHLLKLAIVTEVNPRASAAVNDLPQATPKLSHSKQSNGGTKREEYWAAGTGYGHNKRPAWDIQAHVAAQKEKDRQIESVLISILKELKLLYANHAPQLKPKNAAKEKDSSVDPVEDMLHVLEGSALIPFLEQQLTAAKSVLEMGRHTAVYKAIVDVLKEISLQPALVPLLAKLPNQTQSIYELLKELEEKANVMLTHICKAGNGSIPKLKNVPKSNSPSLSNSRRPKKMKTSQRKVSSSETKGEDENTSEDQTLDEEKLARDFAALFNDVKEAFERVGIETTITRSSSSEESDKGEQNCEELYKSALKDCIFSSNDIELDGPNVHYNAKDFNRNPSPSSSQVVRIAQELTTLATSLPLELSSSIFVRSDEEKMSLMRALITGPENTPYAHGCFLFDIYLPHRYPKVPPVVTLQTTGGGTVRFNPNLYQCGKVCLSLLGTWEGQAGEQWNETTSTVLQVLVSIQSLILVPEPYFNEPGYEQEIGTEAGKKHSADYNLDVRVNTIKYAMLAHLAHPPSGFEDVIRAHFYLKKKRILKEVENWCQASPKSGKLERAVASLRTELEKLKAPASYYKPAKKMKKRRDLDALVQNKKTRKKRGQHSLLRDASESSDNEEFSVCEKSIRSSRKSSGRTCGYCALGLASISLIFFAVLLWFTMKLSYDISTLQKELKEHQRLPKPTEQPVQRTFKMLTDRISSIERLTNKTISGLAHRTDRLNSSILSVNTALKRQSAPKIDDLTKELTNLGSKLKSVENDLHAAHSEIQKISHRLVVMNNSYHDGLLSVNQDIELLKLKFGKDESQDIRNVSEIVAKALENHFVSSDEFANEINQLRENLRNLSDLSAPDINQRTKSDIKESAYTEDKKSSDATDDNFTSLPITTVLHPTGSEKLREFLSSLKSSKNNLNKNNFAVKLDDLVQYSGTTKEHITPYDTNHDETLDKEELYKYFQIKT</sequence>
<keyword evidence="5" id="KW-1133">Transmembrane helix</keyword>
<feature type="region of interest" description="Disordered" evidence="4">
    <location>
        <begin position="358"/>
        <end position="378"/>
    </location>
</feature>
<proteinExistence type="predicted"/>
<dbReference type="InterPro" id="IPR016135">
    <property type="entry name" value="UBQ-conjugating_enzyme/RWD"/>
</dbReference>
<dbReference type="GO" id="GO:0005634">
    <property type="term" value="C:nucleus"/>
    <property type="evidence" value="ECO:0007669"/>
    <property type="project" value="TreeGrafter"/>
</dbReference>
<feature type="coiled-coil region" evidence="3">
    <location>
        <begin position="1070"/>
        <end position="1104"/>
    </location>
</feature>
<dbReference type="PANTHER" id="PTHR46116:SF39">
    <property type="entry name" value="BACULOVIRAL IAP REPEAT-CONTAINING PROTEIN 6"/>
    <property type="match status" value="1"/>
</dbReference>
<keyword evidence="1" id="KW-0808">Transferase</keyword>
<dbReference type="Pfam" id="PF00179">
    <property type="entry name" value="UQ_con"/>
    <property type="match status" value="1"/>
</dbReference>
<feature type="compositionally biased region" description="Basic and acidic residues" evidence="4">
    <location>
        <begin position="1183"/>
        <end position="1202"/>
    </location>
</feature>
<name>A0A7I8VG28_9ANNE</name>
<organism evidence="7 8">
    <name type="scientific">Dimorphilus gyrociliatus</name>
    <dbReference type="NCBI Taxonomy" id="2664684"/>
    <lineage>
        <taxon>Eukaryota</taxon>
        <taxon>Metazoa</taxon>
        <taxon>Spiralia</taxon>
        <taxon>Lophotrochozoa</taxon>
        <taxon>Annelida</taxon>
        <taxon>Polychaeta</taxon>
        <taxon>Polychaeta incertae sedis</taxon>
        <taxon>Dinophilidae</taxon>
        <taxon>Dimorphilus</taxon>
    </lineage>
</organism>
<feature type="domain" description="UBC core" evidence="6">
    <location>
        <begin position="677"/>
        <end position="844"/>
    </location>
</feature>
<dbReference type="PROSITE" id="PS50127">
    <property type="entry name" value="UBC_2"/>
    <property type="match status" value="1"/>
</dbReference>
<gene>
    <name evidence="7" type="ORF">DGYR_LOCUS2466</name>
</gene>
<dbReference type="CDD" id="cd23802">
    <property type="entry name" value="UBCc_UBE2Q"/>
    <property type="match status" value="1"/>
</dbReference>
<accession>A0A7I8VG28</accession>
<dbReference type="SUPFAM" id="SSF54495">
    <property type="entry name" value="UBC-like"/>
    <property type="match status" value="2"/>
</dbReference>
<keyword evidence="5" id="KW-0812">Transmembrane</keyword>
<feature type="compositionally biased region" description="Low complexity" evidence="4">
    <location>
        <begin position="547"/>
        <end position="560"/>
    </location>
</feature>
<dbReference type="GO" id="GO:0043066">
    <property type="term" value="P:negative regulation of apoptotic process"/>
    <property type="evidence" value="ECO:0007669"/>
    <property type="project" value="TreeGrafter"/>
</dbReference>
<feature type="transmembrane region" description="Helical" evidence="5">
    <location>
        <begin position="973"/>
        <end position="992"/>
    </location>
</feature>
<evidence type="ECO:0000259" key="6">
    <source>
        <dbReference type="PROSITE" id="PS50127"/>
    </source>
</evidence>
<keyword evidence="8" id="KW-1185">Reference proteome</keyword>
<evidence type="ECO:0000256" key="3">
    <source>
        <dbReference type="SAM" id="Coils"/>
    </source>
</evidence>
<evidence type="ECO:0000256" key="5">
    <source>
        <dbReference type="SAM" id="Phobius"/>
    </source>
</evidence>
<protein>
    <submittedName>
        <fullName evidence="7">DgyrCDS2653</fullName>
    </submittedName>
</protein>
<dbReference type="GO" id="GO:0004869">
    <property type="term" value="F:cysteine-type endopeptidase inhibitor activity"/>
    <property type="evidence" value="ECO:0007669"/>
    <property type="project" value="TreeGrafter"/>
</dbReference>
<dbReference type="SMART" id="SM00212">
    <property type="entry name" value="UBCc"/>
    <property type="match status" value="1"/>
</dbReference>
<keyword evidence="5" id="KW-0472">Membrane</keyword>
<feature type="compositionally biased region" description="Polar residues" evidence="4">
    <location>
        <begin position="365"/>
        <end position="376"/>
    </location>
</feature>
<reference evidence="7 8" key="1">
    <citation type="submission" date="2020-08" db="EMBL/GenBank/DDBJ databases">
        <authorList>
            <person name="Hejnol A."/>
        </authorList>
    </citation>
    <scope>NUCLEOTIDE SEQUENCE [LARGE SCALE GENOMIC DNA]</scope>
</reference>
<evidence type="ECO:0000313" key="8">
    <source>
        <dbReference type="Proteomes" id="UP000549394"/>
    </source>
</evidence>
<dbReference type="CDD" id="cd23810">
    <property type="entry name" value="UBCc_BIRC6"/>
    <property type="match status" value="1"/>
</dbReference>
<dbReference type="Proteomes" id="UP000549394">
    <property type="component" value="Unassembled WGS sequence"/>
</dbReference>
<dbReference type="EMBL" id="CAJFCJ010000004">
    <property type="protein sequence ID" value="CAD5113489.1"/>
    <property type="molecule type" value="Genomic_DNA"/>
</dbReference>
<evidence type="ECO:0000256" key="4">
    <source>
        <dbReference type="SAM" id="MobiDB-lite"/>
    </source>
</evidence>
<dbReference type="InterPro" id="IPR000608">
    <property type="entry name" value="UBC"/>
</dbReference>
<feature type="region of interest" description="Disordered" evidence="4">
    <location>
        <begin position="543"/>
        <end position="592"/>
    </location>
</feature>
<keyword evidence="2" id="KW-0833">Ubl conjugation pathway</keyword>
<comment type="caution">
    <text evidence="7">The sequence shown here is derived from an EMBL/GenBank/DDBJ whole genome shotgun (WGS) entry which is preliminary data.</text>
</comment>
<dbReference type="GO" id="GO:0016740">
    <property type="term" value="F:transferase activity"/>
    <property type="evidence" value="ECO:0007669"/>
    <property type="project" value="UniProtKB-KW"/>
</dbReference>
<evidence type="ECO:0000256" key="1">
    <source>
        <dbReference type="ARBA" id="ARBA00022679"/>
    </source>
</evidence>
<feature type="compositionally biased region" description="Basic residues" evidence="4">
    <location>
        <begin position="561"/>
        <end position="570"/>
    </location>
</feature>
<dbReference type="Gene3D" id="3.10.110.10">
    <property type="entry name" value="Ubiquitin Conjugating Enzyme"/>
    <property type="match status" value="2"/>
</dbReference>
<evidence type="ECO:0000256" key="2">
    <source>
        <dbReference type="ARBA" id="ARBA00022786"/>
    </source>
</evidence>